<comment type="caution">
    <text evidence="2">The sequence shown here is derived from an EMBL/GenBank/DDBJ whole genome shotgun (WGS) entry which is preliminary data.</text>
</comment>
<evidence type="ECO:0000313" key="2">
    <source>
        <dbReference type="EMBL" id="MPC97260.1"/>
    </source>
</evidence>
<dbReference type="AlphaFoldDB" id="A0A5B7JKK8"/>
<gene>
    <name evidence="2" type="ORF">E2C01_092564</name>
</gene>
<dbReference type="Proteomes" id="UP000324222">
    <property type="component" value="Unassembled WGS sequence"/>
</dbReference>
<proteinExistence type="predicted"/>
<reference evidence="2 3" key="1">
    <citation type="submission" date="2019-05" db="EMBL/GenBank/DDBJ databases">
        <title>Another draft genome of Portunus trituberculatus and its Hox gene families provides insights of decapod evolution.</title>
        <authorList>
            <person name="Jeong J.-H."/>
            <person name="Song I."/>
            <person name="Kim S."/>
            <person name="Choi T."/>
            <person name="Kim D."/>
            <person name="Ryu S."/>
            <person name="Kim W."/>
        </authorList>
    </citation>
    <scope>NUCLEOTIDE SEQUENCE [LARGE SCALE GENOMIC DNA]</scope>
    <source>
        <tissue evidence="2">Muscle</tissue>
    </source>
</reference>
<evidence type="ECO:0000313" key="3">
    <source>
        <dbReference type="Proteomes" id="UP000324222"/>
    </source>
</evidence>
<keyword evidence="3" id="KW-1185">Reference proteome</keyword>
<sequence length="83" mass="9235">MEEECDVKKNKTGAREEGREEEQPLDGVCGHCHGRLFTTASGCCCCCCWLPRLLKHSPYLSSYRVDGESSLICFTEIVSTTVT</sequence>
<dbReference type="EMBL" id="VSRR010109196">
    <property type="protein sequence ID" value="MPC97260.1"/>
    <property type="molecule type" value="Genomic_DNA"/>
</dbReference>
<organism evidence="2 3">
    <name type="scientific">Portunus trituberculatus</name>
    <name type="common">Swimming crab</name>
    <name type="synonym">Neptunus trituberculatus</name>
    <dbReference type="NCBI Taxonomy" id="210409"/>
    <lineage>
        <taxon>Eukaryota</taxon>
        <taxon>Metazoa</taxon>
        <taxon>Ecdysozoa</taxon>
        <taxon>Arthropoda</taxon>
        <taxon>Crustacea</taxon>
        <taxon>Multicrustacea</taxon>
        <taxon>Malacostraca</taxon>
        <taxon>Eumalacostraca</taxon>
        <taxon>Eucarida</taxon>
        <taxon>Decapoda</taxon>
        <taxon>Pleocyemata</taxon>
        <taxon>Brachyura</taxon>
        <taxon>Eubrachyura</taxon>
        <taxon>Portunoidea</taxon>
        <taxon>Portunidae</taxon>
        <taxon>Portuninae</taxon>
        <taxon>Portunus</taxon>
    </lineage>
</organism>
<protein>
    <submittedName>
        <fullName evidence="2">Uncharacterized protein</fullName>
    </submittedName>
</protein>
<evidence type="ECO:0000256" key="1">
    <source>
        <dbReference type="SAM" id="MobiDB-lite"/>
    </source>
</evidence>
<accession>A0A5B7JKK8</accession>
<feature type="region of interest" description="Disordered" evidence="1">
    <location>
        <begin position="1"/>
        <end position="25"/>
    </location>
</feature>
<name>A0A5B7JKK8_PORTR</name>
<feature type="compositionally biased region" description="Basic and acidic residues" evidence="1">
    <location>
        <begin position="1"/>
        <end position="22"/>
    </location>
</feature>